<dbReference type="EMBL" id="KE504245">
    <property type="protein sequence ID" value="EPS94093.1"/>
    <property type="molecule type" value="Genomic_DNA"/>
</dbReference>
<evidence type="ECO:0000256" key="1">
    <source>
        <dbReference type="ARBA" id="ARBA00004496"/>
    </source>
</evidence>
<sequence>VDDELPDTTMLDSVVLPAIASEARVGLSALQRAFTEAERIIPGVTMELINEIVDS</sequence>
<dbReference type="HOGENOM" id="CLU_3037900_0_0_1"/>
<proteinExistence type="predicted"/>
<accession>S8DSC0</accession>
<evidence type="ECO:0000259" key="3">
    <source>
        <dbReference type="Pfam" id="PF20929"/>
    </source>
</evidence>
<dbReference type="STRING" id="743788.S8DSC0"/>
<feature type="non-terminal residue" evidence="4">
    <location>
        <position position="55"/>
    </location>
</feature>
<gene>
    <name evidence="4" type="ORF">FOMPIDRAFT_15375</name>
</gene>
<reference evidence="4 5" key="1">
    <citation type="journal article" date="2012" name="Science">
        <title>The Paleozoic origin of enzymatic lignin decomposition reconstructed from 31 fungal genomes.</title>
        <authorList>
            <person name="Floudas D."/>
            <person name="Binder M."/>
            <person name="Riley R."/>
            <person name="Barry K."/>
            <person name="Blanchette R.A."/>
            <person name="Henrissat B."/>
            <person name="Martinez A.T."/>
            <person name="Otillar R."/>
            <person name="Spatafora J.W."/>
            <person name="Yadav J.S."/>
            <person name="Aerts A."/>
            <person name="Benoit I."/>
            <person name="Boyd A."/>
            <person name="Carlson A."/>
            <person name="Copeland A."/>
            <person name="Coutinho P.M."/>
            <person name="de Vries R.P."/>
            <person name="Ferreira P."/>
            <person name="Findley K."/>
            <person name="Foster B."/>
            <person name="Gaskell J."/>
            <person name="Glotzer D."/>
            <person name="Gorecki P."/>
            <person name="Heitman J."/>
            <person name="Hesse C."/>
            <person name="Hori C."/>
            <person name="Igarashi K."/>
            <person name="Jurgens J.A."/>
            <person name="Kallen N."/>
            <person name="Kersten P."/>
            <person name="Kohler A."/>
            <person name="Kuees U."/>
            <person name="Kumar T.K.A."/>
            <person name="Kuo A."/>
            <person name="LaButti K."/>
            <person name="Larrondo L.F."/>
            <person name="Lindquist E."/>
            <person name="Ling A."/>
            <person name="Lombard V."/>
            <person name="Lucas S."/>
            <person name="Lundell T."/>
            <person name="Martin R."/>
            <person name="McLaughlin D.J."/>
            <person name="Morgenstern I."/>
            <person name="Morin E."/>
            <person name="Murat C."/>
            <person name="Nagy L.G."/>
            <person name="Nolan M."/>
            <person name="Ohm R.A."/>
            <person name="Patyshakuliyeva A."/>
            <person name="Rokas A."/>
            <person name="Ruiz-Duenas F.J."/>
            <person name="Sabat G."/>
            <person name="Salamov A."/>
            <person name="Samejima M."/>
            <person name="Schmutz J."/>
            <person name="Slot J.C."/>
            <person name="St John F."/>
            <person name="Stenlid J."/>
            <person name="Sun H."/>
            <person name="Sun S."/>
            <person name="Syed K."/>
            <person name="Tsang A."/>
            <person name="Wiebenga A."/>
            <person name="Young D."/>
            <person name="Pisabarro A."/>
            <person name="Eastwood D.C."/>
            <person name="Martin F."/>
            <person name="Cullen D."/>
            <person name="Grigoriev I.V."/>
            <person name="Hibbett D.S."/>
        </authorList>
    </citation>
    <scope>NUCLEOTIDE SEQUENCE</scope>
    <source>
        <strain evidence="5">FP-58527</strain>
    </source>
</reference>
<dbReference type="InParanoid" id="S8DSC0"/>
<feature type="non-terminal residue" evidence="4">
    <location>
        <position position="1"/>
    </location>
</feature>
<evidence type="ECO:0000256" key="2">
    <source>
        <dbReference type="ARBA" id="ARBA00022490"/>
    </source>
</evidence>
<dbReference type="Proteomes" id="UP000015241">
    <property type="component" value="Unassembled WGS sequence"/>
</dbReference>
<comment type="subcellular location">
    <subcellularLocation>
        <location evidence="1">Cytoplasm</location>
    </subcellularLocation>
</comment>
<organism evidence="4 5">
    <name type="scientific">Fomitopsis schrenkii</name>
    <name type="common">Brown rot fungus</name>
    <dbReference type="NCBI Taxonomy" id="2126942"/>
    <lineage>
        <taxon>Eukaryota</taxon>
        <taxon>Fungi</taxon>
        <taxon>Dikarya</taxon>
        <taxon>Basidiomycota</taxon>
        <taxon>Agaricomycotina</taxon>
        <taxon>Agaricomycetes</taxon>
        <taxon>Polyporales</taxon>
        <taxon>Fomitopsis</taxon>
    </lineage>
</organism>
<dbReference type="GO" id="GO:0005737">
    <property type="term" value="C:cytoplasm"/>
    <property type="evidence" value="ECO:0007669"/>
    <property type="project" value="UniProtKB-SubCell"/>
</dbReference>
<evidence type="ECO:0000313" key="5">
    <source>
        <dbReference type="Proteomes" id="UP000015241"/>
    </source>
</evidence>
<dbReference type="InterPro" id="IPR048288">
    <property type="entry name" value="PDCD10_N"/>
</dbReference>
<keyword evidence="2" id="KW-0963">Cytoplasm</keyword>
<feature type="domain" description="Programmed cell death protein 10 dimerisation" evidence="3">
    <location>
        <begin position="28"/>
        <end position="54"/>
    </location>
</feature>
<evidence type="ECO:0000313" key="4">
    <source>
        <dbReference type="EMBL" id="EPS94093.1"/>
    </source>
</evidence>
<keyword evidence="5" id="KW-1185">Reference proteome</keyword>
<dbReference type="AlphaFoldDB" id="S8DSC0"/>
<protein>
    <recommendedName>
        <fullName evidence="3">Programmed cell death protein 10 dimerisation domain-containing protein</fullName>
    </recommendedName>
</protein>
<dbReference type="OrthoDB" id="248923at2759"/>
<name>S8DSC0_FOMSC</name>
<dbReference type="Pfam" id="PF20929">
    <property type="entry name" value="PDCD10_N"/>
    <property type="match status" value="1"/>
</dbReference>